<dbReference type="InterPro" id="IPR015875">
    <property type="entry name" value="IMP_DH/GMP_Rdtase_CS"/>
</dbReference>
<reference evidence="10 11" key="1">
    <citation type="journal article" date="2016" name="Nat. Commun.">
        <title>Thousands of microbial genomes shed light on interconnected biogeochemical processes in an aquifer system.</title>
        <authorList>
            <person name="Anantharaman K."/>
            <person name="Brown C.T."/>
            <person name="Hug L.A."/>
            <person name="Sharon I."/>
            <person name="Castelle C.J."/>
            <person name="Probst A.J."/>
            <person name="Thomas B.C."/>
            <person name="Singh A."/>
            <person name="Wilkins M.J."/>
            <person name="Karaoz U."/>
            <person name="Brodie E.L."/>
            <person name="Williams K.H."/>
            <person name="Hubbard S.S."/>
            <person name="Banfield J.F."/>
        </authorList>
    </citation>
    <scope>NUCLEOTIDE SEQUENCE [LARGE SCALE GENOMIC DNA]</scope>
</reference>
<dbReference type="CDD" id="cd00381">
    <property type="entry name" value="IMPDH"/>
    <property type="match status" value="1"/>
</dbReference>
<dbReference type="PANTHER" id="PTHR11911">
    <property type="entry name" value="INOSINE-5-MONOPHOSPHATE DEHYDROGENASE RELATED"/>
    <property type="match status" value="1"/>
</dbReference>
<keyword evidence="3" id="KW-0332">GMP biosynthesis</keyword>
<dbReference type="AlphaFoldDB" id="A0A1G1YRC7"/>
<comment type="cofactor">
    <cofactor evidence="1">
        <name>K(+)</name>
        <dbReference type="ChEBI" id="CHEBI:29103"/>
    </cofactor>
</comment>
<comment type="caution">
    <text evidence="10">The sequence shown here is derived from an EMBL/GenBank/DDBJ whole genome shotgun (WGS) entry which is preliminary data.</text>
</comment>
<dbReference type="Gene3D" id="3.20.20.70">
    <property type="entry name" value="Aldolase class I"/>
    <property type="match status" value="1"/>
</dbReference>
<gene>
    <name evidence="10" type="ORF">A3A24_01235</name>
</gene>
<dbReference type="SMART" id="SM01240">
    <property type="entry name" value="IMPDH"/>
    <property type="match status" value="1"/>
</dbReference>
<dbReference type="GO" id="GO:0006183">
    <property type="term" value="P:GTP biosynthetic process"/>
    <property type="evidence" value="ECO:0007669"/>
    <property type="project" value="TreeGrafter"/>
</dbReference>
<dbReference type="Pfam" id="PF00478">
    <property type="entry name" value="IMPDH"/>
    <property type="match status" value="1"/>
</dbReference>
<dbReference type="PROSITE" id="PS00487">
    <property type="entry name" value="IMP_DH_GMP_RED"/>
    <property type="match status" value="1"/>
</dbReference>
<evidence type="ECO:0000259" key="9">
    <source>
        <dbReference type="Pfam" id="PF00478"/>
    </source>
</evidence>
<dbReference type="FunFam" id="3.20.20.70:FF:000424">
    <property type="entry name" value="Inosine-5'-monophosphate dehydrogenase 2"/>
    <property type="match status" value="1"/>
</dbReference>
<evidence type="ECO:0000256" key="5">
    <source>
        <dbReference type="ARBA" id="ARBA00022958"/>
    </source>
</evidence>
<evidence type="ECO:0000256" key="6">
    <source>
        <dbReference type="ARBA" id="ARBA00023002"/>
    </source>
</evidence>
<comment type="catalytic activity">
    <reaction evidence="8">
        <text>IMP + NAD(+) + H2O = XMP + NADH + H(+)</text>
        <dbReference type="Rhea" id="RHEA:11708"/>
        <dbReference type="ChEBI" id="CHEBI:15377"/>
        <dbReference type="ChEBI" id="CHEBI:15378"/>
        <dbReference type="ChEBI" id="CHEBI:57464"/>
        <dbReference type="ChEBI" id="CHEBI:57540"/>
        <dbReference type="ChEBI" id="CHEBI:57945"/>
        <dbReference type="ChEBI" id="CHEBI:58053"/>
        <dbReference type="EC" id="1.1.1.205"/>
    </reaction>
</comment>
<name>A0A1G1YRC7_9BACT</name>
<comment type="similarity">
    <text evidence="2">Belongs to the IMPDH/GMPR family.</text>
</comment>
<proteinExistence type="inferred from homology"/>
<dbReference type="SUPFAM" id="SSF51412">
    <property type="entry name" value="Inosine monophosphate dehydrogenase (IMPDH)"/>
    <property type="match status" value="1"/>
</dbReference>
<keyword evidence="6" id="KW-0560">Oxidoreductase</keyword>
<sequence>MINYYLPFMNEGLTFDDVLLIPQKSNCSPAKVRTQIQLTAKIKLGIPIISAAMDTVTESEMAIALAQAGGLGIIHKNMETAEQMAQVRKVKIKKLLCGAAVSVGEEAINRAKGLVGAGVDVIVIDVAHGHYYKVAETIKILKKILGKKVAIIAGNVATAQATIDLIKAGADVVKVGVGPGSICTTRIVAGIGVPQLTAIMDAVKAAKKTKTPIIADGGIKYSGDLVKALAAGASAVMLGSLLAGTNEAPGKIVVIKGKKFKTYRGMGSIEAMAQGSKDRYLQGEKTKTEEMIAEGVVGHVPYKGSVNKILYQLVGGLRQGLGYCGSQDIYQLWQKAEFVKITNAGLKESHPHGLEAVQDAPNYDRASFV</sequence>
<keyword evidence="5" id="KW-0630">Potassium</keyword>
<keyword evidence="7" id="KW-0520">NAD</keyword>
<keyword evidence="4" id="KW-0658">Purine biosynthesis</keyword>
<dbReference type="GO" id="GO:0003938">
    <property type="term" value="F:IMP dehydrogenase activity"/>
    <property type="evidence" value="ECO:0007669"/>
    <property type="project" value="UniProtKB-EC"/>
</dbReference>
<evidence type="ECO:0000256" key="1">
    <source>
        <dbReference type="ARBA" id="ARBA00001958"/>
    </source>
</evidence>
<evidence type="ECO:0000256" key="7">
    <source>
        <dbReference type="ARBA" id="ARBA00023027"/>
    </source>
</evidence>
<organism evidence="10 11">
    <name type="scientific">Candidatus Buchananbacteria bacterium RIFCSPLOWO2_01_FULL_46_12</name>
    <dbReference type="NCBI Taxonomy" id="1797546"/>
    <lineage>
        <taxon>Bacteria</taxon>
        <taxon>Candidatus Buchananiibacteriota</taxon>
    </lineage>
</organism>
<evidence type="ECO:0000256" key="8">
    <source>
        <dbReference type="ARBA" id="ARBA00048028"/>
    </source>
</evidence>
<protein>
    <submittedName>
        <fullName evidence="10">Guanosine monophosphate reductase</fullName>
    </submittedName>
</protein>
<dbReference type="Proteomes" id="UP000176512">
    <property type="component" value="Unassembled WGS sequence"/>
</dbReference>
<dbReference type="InterPro" id="IPR005990">
    <property type="entry name" value="IMP_DH"/>
</dbReference>
<dbReference type="GO" id="GO:0006177">
    <property type="term" value="P:GMP biosynthetic process"/>
    <property type="evidence" value="ECO:0007669"/>
    <property type="project" value="UniProtKB-KW"/>
</dbReference>
<evidence type="ECO:0000313" key="11">
    <source>
        <dbReference type="Proteomes" id="UP000176512"/>
    </source>
</evidence>
<accession>A0A1G1YRC7</accession>
<dbReference type="PANTHER" id="PTHR11911:SF111">
    <property type="entry name" value="INOSINE-5'-MONOPHOSPHATE DEHYDROGENASE"/>
    <property type="match status" value="1"/>
</dbReference>
<dbReference type="InterPro" id="IPR001093">
    <property type="entry name" value="IMP_DH_GMPRt"/>
</dbReference>
<evidence type="ECO:0000313" key="10">
    <source>
        <dbReference type="EMBL" id="OGY54881.1"/>
    </source>
</evidence>
<evidence type="ECO:0000256" key="3">
    <source>
        <dbReference type="ARBA" id="ARBA00022749"/>
    </source>
</evidence>
<dbReference type="InterPro" id="IPR013785">
    <property type="entry name" value="Aldolase_TIM"/>
</dbReference>
<evidence type="ECO:0000256" key="4">
    <source>
        <dbReference type="ARBA" id="ARBA00022755"/>
    </source>
</evidence>
<evidence type="ECO:0000256" key="2">
    <source>
        <dbReference type="ARBA" id="ARBA00005502"/>
    </source>
</evidence>
<feature type="domain" description="IMP dehydrogenase/GMP reductase" evidence="9">
    <location>
        <begin position="12"/>
        <end position="352"/>
    </location>
</feature>
<dbReference type="EMBL" id="MHIP01000023">
    <property type="protein sequence ID" value="OGY54881.1"/>
    <property type="molecule type" value="Genomic_DNA"/>
</dbReference>